<dbReference type="AlphaFoldDB" id="A0A9P8AGP5"/>
<organism evidence="8 9">
    <name type="scientific">Scheffersomyces spartinae</name>
    <dbReference type="NCBI Taxonomy" id="45513"/>
    <lineage>
        <taxon>Eukaryota</taxon>
        <taxon>Fungi</taxon>
        <taxon>Dikarya</taxon>
        <taxon>Ascomycota</taxon>
        <taxon>Saccharomycotina</taxon>
        <taxon>Pichiomycetes</taxon>
        <taxon>Debaryomycetaceae</taxon>
        <taxon>Scheffersomyces</taxon>
    </lineage>
</organism>
<sequence>MSNILEHQRQRLEEIECIEEAISSRLQRNPHLVPDGNTNVLLPSKRQKRPWNEMMQQKHELRYLSQQMMNKGKEVKDTKESLKEEFINELDQLNDPKRTFALFDEMFQDLQSKAQAQAQAQTSTDTHSGSLAVSYLMYSSTPKSEWIQSSSSSSSSSTSKRTKKKYILSEAASHIDLNEVFAYEEGSGRYLDLRLFYSWYRDHIDNQSTYTEYLSLWWVLPYKKEKKADGYNEYVTQLYTYLIDFYRRSHPLNQIPPEVQINDHDGNDLEPVEGAKIFCGSCNKWFTKQSVYQGHLTGKKHQMNKVKQLEPIIMLLVTKYLNEERGATITHHERLPLMTDRERELERINNEGYGSEYTSVDENDEDRIDSDEELKNKNDDDDEDDDVNSKDLPIGPDGRPMPFWLYRLQGLHRSFECEICGNVSYKGRLLFEKHFNNTKHQQGLKFLGISEDKLVLFKNITLISEANDLWMQIKKQKRLDAAELEEAVEVEDNEGNVMSVKDYNDLKRQGLL</sequence>
<dbReference type="InterPro" id="IPR022755">
    <property type="entry name" value="Znf_C2H2_jaz"/>
</dbReference>
<evidence type="ECO:0000256" key="3">
    <source>
        <dbReference type="ARBA" id="ARBA00022771"/>
    </source>
</evidence>
<evidence type="ECO:0000256" key="6">
    <source>
        <dbReference type="SAM" id="MobiDB-lite"/>
    </source>
</evidence>
<reference evidence="8" key="1">
    <citation type="submission" date="2021-03" db="EMBL/GenBank/DDBJ databases">
        <authorList>
            <person name="Palmer J.M."/>
        </authorList>
    </citation>
    <scope>NUCLEOTIDE SEQUENCE</scope>
    <source>
        <strain evidence="8">ARV_011</strain>
    </source>
</reference>
<evidence type="ECO:0000313" key="8">
    <source>
        <dbReference type="EMBL" id="KAG7191846.1"/>
    </source>
</evidence>
<evidence type="ECO:0000256" key="4">
    <source>
        <dbReference type="ARBA" id="ARBA00022833"/>
    </source>
</evidence>
<dbReference type="OrthoDB" id="2160351at2759"/>
<dbReference type="Proteomes" id="UP000790833">
    <property type="component" value="Unassembled WGS sequence"/>
</dbReference>
<keyword evidence="5" id="KW-0539">Nucleus</keyword>
<evidence type="ECO:0000259" key="7">
    <source>
        <dbReference type="PROSITE" id="PS00028"/>
    </source>
</evidence>
<dbReference type="GeneID" id="66116188"/>
<dbReference type="GO" id="GO:0003723">
    <property type="term" value="F:RNA binding"/>
    <property type="evidence" value="ECO:0007669"/>
    <property type="project" value="InterPro"/>
</dbReference>
<dbReference type="PROSITE" id="PS00028">
    <property type="entry name" value="ZINC_FINGER_C2H2_1"/>
    <property type="match status" value="1"/>
</dbReference>
<keyword evidence="9" id="KW-1185">Reference proteome</keyword>
<feature type="region of interest" description="Disordered" evidence="6">
    <location>
        <begin position="348"/>
        <end position="395"/>
    </location>
</feature>
<evidence type="ECO:0000313" key="9">
    <source>
        <dbReference type="Proteomes" id="UP000790833"/>
    </source>
</evidence>
<accession>A0A9P8AGP5</accession>
<dbReference type="GO" id="GO:0005681">
    <property type="term" value="C:spliceosomal complex"/>
    <property type="evidence" value="ECO:0007669"/>
    <property type="project" value="InterPro"/>
</dbReference>
<dbReference type="GO" id="GO:0000398">
    <property type="term" value="P:mRNA splicing, via spliceosome"/>
    <property type="evidence" value="ECO:0007669"/>
    <property type="project" value="InterPro"/>
</dbReference>
<dbReference type="GO" id="GO:0008270">
    <property type="term" value="F:zinc ion binding"/>
    <property type="evidence" value="ECO:0007669"/>
    <property type="project" value="UniProtKB-KW"/>
</dbReference>
<dbReference type="SMART" id="SM00355">
    <property type="entry name" value="ZnF_C2H2"/>
    <property type="match status" value="2"/>
</dbReference>
<dbReference type="RefSeq" id="XP_043047398.1">
    <property type="nucleotide sequence ID" value="XM_043193561.1"/>
</dbReference>
<name>A0A9P8AGP5_9ASCO</name>
<comment type="caution">
    <text evidence="8">The sequence shown here is derived from an EMBL/GenBank/DDBJ whole genome shotgun (WGS) entry which is preliminary data.</text>
</comment>
<dbReference type="Pfam" id="PF16958">
    <property type="entry name" value="PRP9_N"/>
    <property type="match status" value="1"/>
</dbReference>
<dbReference type="EMBL" id="JAHMUF010000023">
    <property type="protein sequence ID" value="KAG7191846.1"/>
    <property type="molecule type" value="Genomic_DNA"/>
</dbReference>
<evidence type="ECO:0000256" key="5">
    <source>
        <dbReference type="ARBA" id="ARBA00023242"/>
    </source>
</evidence>
<keyword evidence="3" id="KW-0863">Zinc-finger</keyword>
<dbReference type="InterPro" id="IPR003604">
    <property type="entry name" value="Matrin/U1-like-C_Znf_C2H2"/>
</dbReference>
<evidence type="ECO:0000256" key="2">
    <source>
        <dbReference type="ARBA" id="ARBA00022723"/>
    </source>
</evidence>
<dbReference type="SMART" id="SM00451">
    <property type="entry name" value="ZnF_U1"/>
    <property type="match status" value="2"/>
</dbReference>
<dbReference type="PANTHER" id="PTHR12786">
    <property type="entry name" value="SPLICING FACTOR SF3A-RELATED"/>
    <property type="match status" value="1"/>
</dbReference>
<dbReference type="InterPro" id="IPR024598">
    <property type="entry name" value="SF3a60/Prp9_C"/>
</dbReference>
<keyword evidence="2" id="KW-0479">Metal-binding</keyword>
<dbReference type="SUPFAM" id="SSF57667">
    <property type="entry name" value="beta-beta-alpha zinc fingers"/>
    <property type="match status" value="1"/>
</dbReference>
<keyword evidence="4" id="KW-0862">Zinc</keyword>
<dbReference type="Gene3D" id="3.30.160.60">
    <property type="entry name" value="Classic Zinc Finger"/>
    <property type="match status" value="1"/>
</dbReference>
<gene>
    <name evidence="8" type="ORF">KQ657_002814</name>
</gene>
<dbReference type="InterPro" id="IPR013087">
    <property type="entry name" value="Znf_C2H2_type"/>
</dbReference>
<dbReference type="InterPro" id="IPR051421">
    <property type="entry name" value="RNA_Proc_DNA_Dmg_Regulator"/>
</dbReference>
<protein>
    <recommendedName>
        <fullName evidence="7">C2H2-type domain-containing protein</fullName>
    </recommendedName>
</protein>
<evidence type="ECO:0000256" key="1">
    <source>
        <dbReference type="ARBA" id="ARBA00004123"/>
    </source>
</evidence>
<feature type="domain" description="C2H2-type" evidence="7">
    <location>
        <begin position="279"/>
        <end position="301"/>
    </location>
</feature>
<feature type="compositionally biased region" description="Acidic residues" evidence="6">
    <location>
        <begin position="359"/>
        <end position="372"/>
    </location>
</feature>
<dbReference type="PANTHER" id="PTHR12786:SF2">
    <property type="entry name" value="SPLICING FACTOR 3A SUBUNIT 3"/>
    <property type="match status" value="1"/>
</dbReference>
<proteinExistence type="predicted"/>
<dbReference type="InterPro" id="IPR031590">
    <property type="entry name" value="PRP9_N"/>
</dbReference>
<dbReference type="Pfam" id="PF12171">
    <property type="entry name" value="zf-C2H2_jaz"/>
    <property type="match status" value="1"/>
</dbReference>
<dbReference type="Pfam" id="PF11931">
    <property type="entry name" value="SF3a60_Prp9_C"/>
    <property type="match status" value="1"/>
</dbReference>
<dbReference type="InterPro" id="IPR036236">
    <property type="entry name" value="Znf_C2H2_sf"/>
</dbReference>
<comment type="subcellular location">
    <subcellularLocation>
        <location evidence="1">Nucleus</location>
    </subcellularLocation>
</comment>